<dbReference type="GO" id="GO:0008270">
    <property type="term" value="F:zinc ion binding"/>
    <property type="evidence" value="ECO:0007669"/>
    <property type="project" value="UniProtKB-KW"/>
</dbReference>
<feature type="compositionally biased region" description="Basic and acidic residues" evidence="6">
    <location>
        <begin position="577"/>
        <end position="594"/>
    </location>
</feature>
<sequence>MSIRAAQRVKQVPSGDSADSRLVWLMANQYKPGTRSQRLPWIPGHLTDLKEGGLVVIPYGKRDEVACDPNLIKEWEEYPEEPCDEALRQLKGHKLPLPKVFQEFADIREKSKGRKTKPKAKQPGGASGKPKPAGQPETKFTRSAWGKAPPSVKTAVLQMTSPPKKPQDSGGDFQKRVPFDPYSFPADDDEANFLVPADDDEANFLVHNLENGIPISSDLSNQNPSSQEIHEVTSDVLSPPSEASGAEKPNKKAAAAGKKHKAPAGNGAGASAGERCSKRRSLRQITVPTAPLSERRRALVVALPVRRVGRQRAASQVAMSADEASGPRTGASQQPLGHGSTPRESTRSSGPANQNPGPANPKKPTKEEQKAPRRKSTPEAGGVCAGSMLAEGKPRERPKRARGGSPEVPDRADATDVPASALGKTRHGSKQALAGPPRVLVQPGEDPDLHPENARRTRAVEDIIMEGVRTLTTGGAVSTARRSSASRPSRCPPADAEEGSDTLGTKRKRQQRSASRRYREQPEAASSVEVAPGSAEQQQQEEEQDEEEQRLTQGEPAAKCKRTRSALACAAASSEGRSGEVEEQRQEQGSKGARDGACGGVAPVSSNLQHRYPRRSRTVGPGRVSQAAARKRSGSDEEEEEEEELDEVEEEEEQEEEEEEEKEEEEADAAIELKLRRKVSACSAPREPAKKQTGRGGRTAKKGAKHGDAETEAEPAASTAFVSETSQDRKHGGGAQKSQHGQDGAAKKKLSQAIVDLQDSTITRWDPDRKKEVFKNSWEFLERWGPWINKEPQVKGSLQKDSAHIPQEWKELGLNACHQCMKPAPGRCQQEVTWGTYKVNGVKRCGITFCAYCLSTYYPQHTARESQAKCMRCRALCMCRGCLRKAKDLDQVPQFAQLRHRPEQAKEYALELLRTPGLRPLLEGINSFQEDMTKKWAEMTPGEEVLELKWPKGMRILCDMCNTSIADAHLGCQECKMDLCLDCFKPMTANACPLCEQPGALTMQRLQKKTDVEELLRFMPTLGAIEGEAAASGAEAADKLPWHQVEDCPHCAELSPPNKREAFFYETLGGGATQSRTRAEGRCQTWIWTPDAAELGTHTAAAGESADAGEVEKRLKALEHFRWHWQRREPVVVRNVQSNNHLLWDPQTMTRAIREKGSNTYKTEREEDVYIVDCSTGSALEEFQMKPNDFFKGFKDCGVFGKKKLYKVKDWPTEEDFHNKMPRHFSDFVRLLPFQEYTNPRDGPLNLATALPEVVKKPDLGPKSYIAYGYPKEIAPCDSMSRLHEDMSDAVNILLFSTDARAEEKAPAASQRRRREPREACILPGGRRSLGDRGPGGGARAPQSTSGREDAECVLELEPCSTANGDYSNPGEEDNCDPGMVPKGPGGRAAMEIGAVSGGASRAPAETFLTAGAASGVRRDEDMLMDMMEKLPEEAAGVAERESGPVDELPAAEGSSRRTREVDVSRQHRKAERSSKSRKAESEAEEEEEGAEGRGEGSAQWEIWRFRDTVKLREWLVENADSITYRRSREDLEVKQLRLDKQRLEAEQAVLKQQQEAEQAVLKESPAPEEWLNRSDGSAESADVRTPQVVVRTGPHAGKGAATGSTATGQGAVEGGLEDGEGLDVPMLDLNAPPPDTTPEDDFHSYLDQARSTAGAECGGLGNDAAVVAAAAAGSSAAAERGGLVGEAQRTEELQVEVKRVDAEGEPGSTRGTGQLEPPLGQVGRVAECANSEVRSDAFATADPPEEGGEEGGASPADPALSLEERMKKVQDELKEVEEQLVLNENCDPIHDQCFFLASADLRKFYAETGVRPWSFVQNSMEAVFIPAGCPHQVRNLKSCLKVAMDFVSPEGIEVCIEQLQQLRQLPRGHAAREDKLQGKLMLFHAAMRAMSWLVPDSQESSQRVS</sequence>
<keyword evidence="4" id="KW-0863">Zinc-finger</keyword>
<evidence type="ECO:0000256" key="2">
    <source>
        <dbReference type="ARBA" id="ARBA00022723"/>
    </source>
</evidence>
<dbReference type="PANTHER" id="PTHR12549:SF38">
    <property type="entry name" value="JMJC DOMAIN-CONTAINING HISTONE DEMETHYLASE 2, ISOFORM A"/>
    <property type="match status" value="1"/>
</dbReference>
<feature type="region of interest" description="Disordered" evidence="6">
    <location>
        <begin position="213"/>
        <end position="751"/>
    </location>
</feature>
<dbReference type="GO" id="GO:0000785">
    <property type="term" value="C:chromatin"/>
    <property type="evidence" value="ECO:0007669"/>
    <property type="project" value="TreeGrafter"/>
</dbReference>
<dbReference type="CDD" id="cd19757">
    <property type="entry name" value="Bbox1"/>
    <property type="match status" value="1"/>
</dbReference>
<feature type="compositionally biased region" description="Basic residues" evidence="6">
    <location>
        <begin position="111"/>
        <end position="120"/>
    </location>
</feature>
<name>A0AAE0G6G8_9CHLO</name>
<feature type="compositionally biased region" description="Low complexity" evidence="6">
    <location>
        <begin position="121"/>
        <end position="136"/>
    </location>
</feature>
<feature type="compositionally biased region" description="Low complexity" evidence="6">
    <location>
        <begin position="263"/>
        <end position="273"/>
    </location>
</feature>
<dbReference type="PROSITE" id="PS50089">
    <property type="entry name" value="ZF_RING_2"/>
    <property type="match status" value="1"/>
</dbReference>
<evidence type="ECO:0000256" key="6">
    <source>
        <dbReference type="SAM" id="MobiDB-lite"/>
    </source>
</evidence>
<evidence type="ECO:0000313" key="10">
    <source>
        <dbReference type="Proteomes" id="UP001190700"/>
    </source>
</evidence>
<feature type="compositionally biased region" description="Acidic residues" evidence="6">
    <location>
        <begin position="539"/>
        <end position="548"/>
    </location>
</feature>
<keyword evidence="4" id="KW-0862">Zinc</keyword>
<organism evidence="9 10">
    <name type="scientific">Cymbomonas tetramitiformis</name>
    <dbReference type="NCBI Taxonomy" id="36881"/>
    <lineage>
        <taxon>Eukaryota</taxon>
        <taxon>Viridiplantae</taxon>
        <taxon>Chlorophyta</taxon>
        <taxon>Pyramimonadophyceae</taxon>
        <taxon>Pyramimonadales</taxon>
        <taxon>Pyramimonadaceae</taxon>
        <taxon>Cymbomonas</taxon>
    </lineage>
</organism>
<feature type="compositionally biased region" description="Basic and acidic residues" evidence="6">
    <location>
        <begin position="1434"/>
        <end position="1444"/>
    </location>
</feature>
<feature type="compositionally biased region" description="Acidic residues" evidence="6">
    <location>
        <begin position="636"/>
        <end position="669"/>
    </location>
</feature>
<dbReference type="GO" id="GO:0000118">
    <property type="term" value="C:histone deacetylase complex"/>
    <property type="evidence" value="ECO:0007669"/>
    <property type="project" value="TreeGrafter"/>
</dbReference>
<dbReference type="GO" id="GO:0003712">
    <property type="term" value="F:transcription coregulator activity"/>
    <property type="evidence" value="ECO:0007669"/>
    <property type="project" value="TreeGrafter"/>
</dbReference>
<proteinExistence type="predicted"/>
<feature type="region of interest" description="Disordered" evidence="6">
    <location>
        <begin position="1735"/>
        <end position="1760"/>
    </location>
</feature>
<feature type="region of interest" description="Disordered" evidence="6">
    <location>
        <begin position="1557"/>
        <end position="1623"/>
    </location>
</feature>
<dbReference type="GO" id="GO:0006357">
    <property type="term" value="P:regulation of transcription by RNA polymerase II"/>
    <property type="evidence" value="ECO:0007669"/>
    <property type="project" value="TreeGrafter"/>
</dbReference>
<dbReference type="PROSITE" id="PS51184">
    <property type="entry name" value="JMJC"/>
    <property type="match status" value="1"/>
</dbReference>
<feature type="region of interest" description="Disordered" evidence="6">
    <location>
        <begin position="1301"/>
        <end position="1351"/>
    </location>
</feature>
<keyword evidence="10" id="KW-1185">Reference proteome</keyword>
<evidence type="ECO:0000259" key="8">
    <source>
        <dbReference type="PROSITE" id="PS51184"/>
    </source>
</evidence>
<evidence type="ECO:0000313" key="9">
    <source>
        <dbReference type="EMBL" id="KAK3272500.1"/>
    </source>
</evidence>
<feature type="compositionally biased region" description="Polar residues" evidence="6">
    <location>
        <begin position="217"/>
        <end position="227"/>
    </location>
</feature>
<feature type="compositionally biased region" description="Low complexity" evidence="6">
    <location>
        <begin position="480"/>
        <end position="494"/>
    </location>
</feature>
<keyword evidence="5" id="KW-0175">Coiled coil</keyword>
<feature type="domain" description="RING-type" evidence="7">
    <location>
        <begin position="958"/>
        <end position="996"/>
    </location>
</feature>
<dbReference type="Proteomes" id="UP001190700">
    <property type="component" value="Unassembled WGS sequence"/>
</dbReference>
<dbReference type="InterPro" id="IPR003347">
    <property type="entry name" value="JmjC_dom"/>
</dbReference>
<evidence type="ECO:0000256" key="5">
    <source>
        <dbReference type="SAM" id="Coils"/>
    </source>
</evidence>
<gene>
    <name evidence="9" type="ORF">CYMTET_19206</name>
</gene>
<evidence type="ECO:0000256" key="3">
    <source>
        <dbReference type="ARBA" id="ARBA00023242"/>
    </source>
</evidence>
<dbReference type="InterPro" id="IPR001841">
    <property type="entry name" value="Znf_RING"/>
</dbReference>
<reference evidence="9 10" key="1">
    <citation type="journal article" date="2015" name="Genome Biol. Evol.">
        <title>Comparative Genomics of a Bacterivorous Green Alga Reveals Evolutionary Causalities and Consequences of Phago-Mixotrophic Mode of Nutrition.</title>
        <authorList>
            <person name="Burns J.A."/>
            <person name="Paasch A."/>
            <person name="Narechania A."/>
            <person name="Kim E."/>
        </authorList>
    </citation>
    <scope>NUCLEOTIDE SEQUENCE [LARGE SCALE GENOMIC DNA]</scope>
    <source>
        <strain evidence="9 10">PLY_AMNH</strain>
    </source>
</reference>
<dbReference type="PANTHER" id="PTHR12549">
    <property type="entry name" value="JMJC DOMAIN-CONTAINING HISTONE DEMETHYLATION PROTEIN"/>
    <property type="match status" value="1"/>
</dbReference>
<dbReference type="InterPro" id="IPR045109">
    <property type="entry name" value="LSDs-like"/>
</dbReference>
<comment type="caution">
    <text evidence="9">The sequence shown here is derived from an EMBL/GenBank/DDBJ whole genome shotgun (WGS) entry which is preliminary data.</text>
</comment>
<feature type="compositionally biased region" description="Basic and acidic residues" evidence="6">
    <location>
        <begin position="1455"/>
        <end position="1482"/>
    </location>
</feature>
<keyword evidence="3" id="KW-0539">Nucleus</keyword>
<dbReference type="Gene3D" id="2.60.120.650">
    <property type="entry name" value="Cupin"/>
    <property type="match status" value="2"/>
</dbReference>
<feature type="region of interest" description="Disordered" evidence="6">
    <location>
        <begin position="108"/>
        <end position="192"/>
    </location>
</feature>
<keyword evidence="2" id="KW-0479">Metal-binding</keyword>
<comment type="subcellular location">
    <subcellularLocation>
        <location evidence="1">Nucleus</location>
    </subcellularLocation>
</comment>
<feature type="compositionally biased region" description="Basic and acidic residues" evidence="6">
    <location>
        <begin position="447"/>
        <end position="461"/>
    </location>
</feature>
<dbReference type="SUPFAM" id="SSF51197">
    <property type="entry name" value="Clavaminate synthase-like"/>
    <property type="match status" value="2"/>
</dbReference>
<feature type="coiled-coil region" evidence="5">
    <location>
        <begin position="1760"/>
        <end position="1787"/>
    </location>
</feature>
<accession>A0AAE0G6G8</accession>
<feature type="compositionally biased region" description="Basic residues" evidence="6">
    <location>
        <begin position="505"/>
        <end position="516"/>
    </location>
</feature>
<dbReference type="GO" id="GO:0031490">
    <property type="term" value="F:chromatin DNA binding"/>
    <property type="evidence" value="ECO:0007669"/>
    <property type="project" value="TreeGrafter"/>
</dbReference>
<evidence type="ECO:0000256" key="1">
    <source>
        <dbReference type="ARBA" id="ARBA00004123"/>
    </source>
</evidence>
<evidence type="ECO:0008006" key="11">
    <source>
        <dbReference type="Google" id="ProtNLM"/>
    </source>
</evidence>
<dbReference type="GO" id="GO:0032454">
    <property type="term" value="F:histone H3K9 demethylase activity"/>
    <property type="evidence" value="ECO:0007669"/>
    <property type="project" value="InterPro"/>
</dbReference>
<feature type="compositionally biased region" description="Low complexity" evidence="6">
    <location>
        <begin position="1598"/>
        <end position="1611"/>
    </location>
</feature>
<feature type="region of interest" description="Disordered" evidence="6">
    <location>
        <begin position="1434"/>
        <end position="1498"/>
    </location>
</feature>
<dbReference type="SMART" id="SM00558">
    <property type="entry name" value="JmjC"/>
    <property type="match status" value="1"/>
</dbReference>
<dbReference type="EMBL" id="LGRX02008934">
    <property type="protein sequence ID" value="KAK3272500.1"/>
    <property type="molecule type" value="Genomic_DNA"/>
</dbReference>
<feature type="compositionally biased region" description="Low complexity" evidence="6">
    <location>
        <begin position="350"/>
        <end position="362"/>
    </location>
</feature>
<evidence type="ECO:0000259" key="7">
    <source>
        <dbReference type="PROSITE" id="PS50089"/>
    </source>
</evidence>
<feature type="domain" description="JmjC" evidence="8">
    <location>
        <begin position="1228"/>
        <end position="1864"/>
    </location>
</feature>
<evidence type="ECO:0000256" key="4">
    <source>
        <dbReference type="PROSITE-ProRule" id="PRU00175"/>
    </source>
</evidence>
<protein>
    <recommendedName>
        <fullName evidence="11">JmjC domain-containing protein</fullName>
    </recommendedName>
</protein>
<dbReference type="Pfam" id="PF02373">
    <property type="entry name" value="JmjC"/>
    <property type="match status" value="1"/>
</dbReference>